<dbReference type="AlphaFoldDB" id="S4PT54"/>
<dbReference type="EMBL" id="GAIX01012633">
    <property type="protein sequence ID" value="JAA79927.1"/>
    <property type="molecule type" value="Transcribed_RNA"/>
</dbReference>
<organism evidence="2">
    <name type="scientific">Pararge aegeria</name>
    <name type="common">speckled wood butterfly</name>
    <dbReference type="NCBI Taxonomy" id="116150"/>
    <lineage>
        <taxon>Eukaryota</taxon>
        <taxon>Metazoa</taxon>
        <taxon>Ecdysozoa</taxon>
        <taxon>Arthropoda</taxon>
        <taxon>Hexapoda</taxon>
        <taxon>Insecta</taxon>
        <taxon>Pterygota</taxon>
        <taxon>Neoptera</taxon>
        <taxon>Endopterygota</taxon>
        <taxon>Lepidoptera</taxon>
        <taxon>Glossata</taxon>
        <taxon>Ditrysia</taxon>
        <taxon>Papilionoidea</taxon>
        <taxon>Nymphalidae</taxon>
        <taxon>Satyrinae</taxon>
        <taxon>Satyrini</taxon>
        <taxon>Parargina</taxon>
        <taxon>Pararge</taxon>
    </lineage>
</organism>
<keyword evidence="1" id="KW-0812">Transmembrane</keyword>
<accession>S4PT54</accession>
<sequence length="88" mass="9924">MARRSKTSTRSLKQTLFAIDASLREQTLAIERLSKTVDSLSEGQRAAAFRPQNVGRVPTSSHSWDLFGGFVLAMVLQALLNWIFYHKD</sequence>
<protein>
    <submittedName>
        <fullName evidence="2">Uncharacterized protein</fullName>
    </submittedName>
</protein>
<keyword evidence="1" id="KW-1133">Transmembrane helix</keyword>
<evidence type="ECO:0000256" key="1">
    <source>
        <dbReference type="SAM" id="Phobius"/>
    </source>
</evidence>
<feature type="transmembrane region" description="Helical" evidence="1">
    <location>
        <begin position="66"/>
        <end position="85"/>
    </location>
</feature>
<keyword evidence="1" id="KW-0472">Membrane</keyword>
<name>S4PT54_9NEOP</name>
<evidence type="ECO:0000313" key="2">
    <source>
        <dbReference type="EMBL" id="JAA79927.1"/>
    </source>
</evidence>
<reference evidence="2" key="2">
    <citation type="submission" date="2013-05" db="EMBL/GenBank/DDBJ databases">
        <authorList>
            <person name="Carter J.-M."/>
            <person name="Baker S.C."/>
            <person name="Pink R."/>
            <person name="Carter D.R.F."/>
            <person name="Collins A."/>
            <person name="Tomlin J."/>
            <person name="Gibbs M."/>
            <person name="Breuker C.J."/>
        </authorList>
    </citation>
    <scope>NUCLEOTIDE SEQUENCE</scope>
    <source>
        <tissue evidence="2">Ovary</tissue>
    </source>
</reference>
<reference evidence="2" key="1">
    <citation type="journal article" date="2013" name="BMC Genomics">
        <title>Unscrambling butterfly oogenesis.</title>
        <authorList>
            <person name="Carter J.M."/>
            <person name="Baker S.C."/>
            <person name="Pink R."/>
            <person name="Carter D.R."/>
            <person name="Collins A."/>
            <person name="Tomlin J."/>
            <person name="Gibbs M."/>
            <person name="Breuker C.J."/>
        </authorList>
    </citation>
    <scope>NUCLEOTIDE SEQUENCE</scope>
    <source>
        <tissue evidence="2">Ovary</tissue>
    </source>
</reference>
<proteinExistence type="predicted"/>